<organism evidence="1 2">
    <name type="scientific">Trichonephila inaurata madagascariensis</name>
    <dbReference type="NCBI Taxonomy" id="2747483"/>
    <lineage>
        <taxon>Eukaryota</taxon>
        <taxon>Metazoa</taxon>
        <taxon>Ecdysozoa</taxon>
        <taxon>Arthropoda</taxon>
        <taxon>Chelicerata</taxon>
        <taxon>Arachnida</taxon>
        <taxon>Araneae</taxon>
        <taxon>Araneomorphae</taxon>
        <taxon>Entelegynae</taxon>
        <taxon>Araneoidea</taxon>
        <taxon>Nephilidae</taxon>
        <taxon>Trichonephila</taxon>
        <taxon>Trichonephila inaurata</taxon>
    </lineage>
</organism>
<gene>
    <name evidence="1" type="ORF">TNIN_5591</name>
</gene>
<dbReference type="OrthoDB" id="10398185at2759"/>
<dbReference type="EMBL" id="BMAV01016726">
    <property type="protein sequence ID" value="GFY67760.1"/>
    <property type="molecule type" value="Genomic_DNA"/>
</dbReference>
<sequence>MIAECIYFDVRVWLGATVELVKSELRVFNHVVVYFYLIQQLHFGYENQFYLVCDKLVNYYECASEHNFTQVDLCSWPLILKRSETLVQDLCANQSVLRNNEIFDNLSEICIKDSYMKDCYMIAISRNCGYEESRAIGEILSRSESYYQSCRDRNEYTKAITAITYSNKARIKDIFLDYEDEYAGSRADSREFKATT</sequence>
<dbReference type="Proteomes" id="UP000886998">
    <property type="component" value="Unassembled WGS sequence"/>
</dbReference>
<comment type="caution">
    <text evidence="1">The sequence shown here is derived from an EMBL/GenBank/DDBJ whole genome shotgun (WGS) entry which is preliminary data.</text>
</comment>
<name>A0A8X7CJC3_9ARAC</name>
<evidence type="ECO:0000313" key="2">
    <source>
        <dbReference type="Proteomes" id="UP000886998"/>
    </source>
</evidence>
<accession>A0A8X7CJC3</accession>
<keyword evidence="2" id="KW-1185">Reference proteome</keyword>
<protein>
    <submittedName>
        <fullName evidence="1">Uncharacterized protein</fullName>
    </submittedName>
</protein>
<evidence type="ECO:0000313" key="1">
    <source>
        <dbReference type="EMBL" id="GFY67760.1"/>
    </source>
</evidence>
<proteinExistence type="predicted"/>
<dbReference type="AlphaFoldDB" id="A0A8X7CJC3"/>
<reference evidence="1" key="1">
    <citation type="submission" date="2020-08" db="EMBL/GenBank/DDBJ databases">
        <title>Multicomponent nature underlies the extraordinary mechanical properties of spider dragline silk.</title>
        <authorList>
            <person name="Kono N."/>
            <person name="Nakamura H."/>
            <person name="Mori M."/>
            <person name="Yoshida Y."/>
            <person name="Ohtoshi R."/>
            <person name="Malay A.D."/>
            <person name="Moran D.A.P."/>
            <person name="Tomita M."/>
            <person name="Numata K."/>
            <person name="Arakawa K."/>
        </authorList>
    </citation>
    <scope>NUCLEOTIDE SEQUENCE</scope>
</reference>